<feature type="domain" description="Aldehyde dehydrogenase" evidence="4">
    <location>
        <begin position="35"/>
        <end position="477"/>
    </location>
</feature>
<dbReference type="Gene3D" id="3.40.309.10">
    <property type="entry name" value="Aldehyde Dehydrogenase, Chain A, domain 2"/>
    <property type="match status" value="1"/>
</dbReference>
<keyword evidence="1 3" id="KW-0560">Oxidoreductase</keyword>
<evidence type="ECO:0000256" key="2">
    <source>
        <dbReference type="PROSITE-ProRule" id="PRU10007"/>
    </source>
</evidence>
<dbReference type="Pfam" id="PF00171">
    <property type="entry name" value="Aldedh"/>
    <property type="match status" value="1"/>
</dbReference>
<sequence length="484" mass="50812">MHDDTAAREWYDRLHETLGAHGVTVPEDTPRARRVTVPWRREWGFWHLDATPEQADAAVAAAREAGKAWRADEGARREALRALADAVAANSEVFTRLISFENGKLAPAAAMEVGASVGSLRLFADAEIPVEVLRRTETETLRLVREPIGVVVAITPANMPLLMLVNKVATALLTGNTVVAKPSPYTPLSALLLGALAAPVLPPGVFQVVPGDAEIGRALVEHPDTGMITLTGSRAAGKAVMAAAAGTLKRVQLELGGNDPAIVLPDAPLDEVLPEIFRSAFASSGQACVATKRVYVPAERAEEVTAALVRLADAARVGTPFDAEATHPALTNIDQYRRVAALIETVGADGGQVRTGGVVDTDEGFFIRPTVVSGLGDGAELVDEEQFGPVLPVIRYDDVDAVIDTVNSGPYGLGATIWTADEAAAEPLARRLDVGMAWINRTPRPDPTIPFGGMKESGIGREGGSAGLDAFCELKVIGASGGAA</sequence>
<dbReference type="PROSITE" id="PS00070">
    <property type="entry name" value="ALDEHYDE_DEHYDR_CYS"/>
    <property type="match status" value="1"/>
</dbReference>
<reference evidence="5" key="2">
    <citation type="submission" date="2020-09" db="EMBL/GenBank/DDBJ databases">
        <authorList>
            <person name="Sun Q."/>
            <person name="Zhou Y."/>
        </authorList>
    </citation>
    <scope>NUCLEOTIDE SEQUENCE</scope>
    <source>
        <strain evidence="5">CGMCC 1.15794</strain>
    </source>
</reference>
<organism evidence="5 6">
    <name type="scientific">Microbacterium album</name>
    <dbReference type="NCBI Taxonomy" id="2053191"/>
    <lineage>
        <taxon>Bacteria</taxon>
        <taxon>Bacillati</taxon>
        <taxon>Actinomycetota</taxon>
        <taxon>Actinomycetes</taxon>
        <taxon>Micrococcales</taxon>
        <taxon>Microbacteriaceae</taxon>
        <taxon>Microbacterium</taxon>
    </lineage>
</organism>
<dbReference type="Proteomes" id="UP000657592">
    <property type="component" value="Unassembled WGS sequence"/>
</dbReference>
<accession>A0A917MMQ4</accession>
<dbReference type="Gene3D" id="3.40.605.10">
    <property type="entry name" value="Aldehyde Dehydrogenase, Chain A, domain 1"/>
    <property type="match status" value="1"/>
</dbReference>
<name>A0A917MMQ4_9MICO</name>
<evidence type="ECO:0000259" key="4">
    <source>
        <dbReference type="Pfam" id="PF00171"/>
    </source>
</evidence>
<evidence type="ECO:0000256" key="1">
    <source>
        <dbReference type="ARBA" id="ARBA00023002"/>
    </source>
</evidence>
<evidence type="ECO:0000256" key="3">
    <source>
        <dbReference type="RuleBase" id="RU003345"/>
    </source>
</evidence>
<keyword evidence="6" id="KW-1185">Reference proteome</keyword>
<comment type="similarity">
    <text evidence="3">Belongs to the aldehyde dehydrogenase family.</text>
</comment>
<dbReference type="InterPro" id="IPR016162">
    <property type="entry name" value="Ald_DH_N"/>
</dbReference>
<evidence type="ECO:0000313" key="6">
    <source>
        <dbReference type="Proteomes" id="UP000657592"/>
    </source>
</evidence>
<dbReference type="InterPro" id="IPR015590">
    <property type="entry name" value="Aldehyde_DH_dom"/>
</dbReference>
<comment type="caution">
    <text evidence="5">The sequence shown here is derived from an EMBL/GenBank/DDBJ whole genome shotgun (WGS) entry which is preliminary data.</text>
</comment>
<feature type="active site" evidence="2">
    <location>
        <position position="254"/>
    </location>
</feature>
<dbReference type="PANTHER" id="PTHR11699">
    <property type="entry name" value="ALDEHYDE DEHYDROGENASE-RELATED"/>
    <property type="match status" value="1"/>
</dbReference>
<dbReference type="InterPro" id="IPR016160">
    <property type="entry name" value="Ald_DH_CS_CYS"/>
</dbReference>
<dbReference type="EMBL" id="BMJY01000009">
    <property type="protein sequence ID" value="GGH45781.1"/>
    <property type="molecule type" value="Genomic_DNA"/>
</dbReference>
<protein>
    <submittedName>
        <fullName evidence="5">Aldehyde dehydrogenase</fullName>
    </submittedName>
</protein>
<dbReference type="RefSeq" id="WP_188756282.1">
    <property type="nucleotide sequence ID" value="NZ_BMJY01000009.1"/>
</dbReference>
<gene>
    <name evidence="5" type="ORF">GCM10010921_21400</name>
</gene>
<dbReference type="InterPro" id="IPR016163">
    <property type="entry name" value="Ald_DH_C"/>
</dbReference>
<dbReference type="InterPro" id="IPR016161">
    <property type="entry name" value="Ald_DH/histidinol_DH"/>
</dbReference>
<dbReference type="InterPro" id="IPR029510">
    <property type="entry name" value="Ald_DH_CS_GLU"/>
</dbReference>
<dbReference type="PROSITE" id="PS00687">
    <property type="entry name" value="ALDEHYDE_DEHYDR_GLU"/>
    <property type="match status" value="1"/>
</dbReference>
<dbReference type="GO" id="GO:0016620">
    <property type="term" value="F:oxidoreductase activity, acting on the aldehyde or oxo group of donors, NAD or NADP as acceptor"/>
    <property type="evidence" value="ECO:0007669"/>
    <property type="project" value="InterPro"/>
</dbReference>
<proteinExistence type="inferred from homology"/>
<evidence type="ECO:0000313" key="5">
    <source>
        <dbReference type="EMBL" id="GGH45781.1"/>
    </source>
</evidence>
<reference evidence="5" key="1">
    <citation type="journal article" date="2014" name="Int. J. Syst. Evol. Microbiol.">
        <title>Complete genome sequence of Corynebacterium casei LMG S-19264T (=DSM 44701T), isolated from a smear-ripened cheese.</title>
        <authorList>
            <consortium name="US DOE Joint Genome Institute (JGI-PGF)"/>
            <person name="Walter F."/>
            <person name="Albersmeier A."/>
            <person name="Kalinowski J."/>
            <person name="Ruckert C."/>
        </authorList>
    </citation>
    <scope>NUCLEOTIDE SEQUENCE</scope>
    <source>
        <strain evidence="5">CGMCC 1.15794</strain>
    </source>
</reference>
<dbReference type="SUPFAM" id="SSF53720">
    <property type="entry name" value="ALDH-like"/>
    <property type="match status" value="1"/>
</dbReference>
<dbReference type="AlphaFoldDB" id="A0A917MMQ4"/>